<dbReference type="Gene3D" id="1.20.120.1220">
    <property type="match status" value="1"/>
</dbReference>
<evidence type="ECO:0000256" key="3">
    <source>
        <dbReference type="ARBA" id="ARBA00022475"/>
    </source>
</evidence>
<keyword evidence="3" id="KW-1003">Cell membrane</keyword>
<dbReference type="STRING" id="221109.gene:10732821"/>
<dbReference type="InterPro" id="IPR050882">
    <property type="entry name" value="Prepilin_peptidase/N-MTase"/>
</dbReference>
<sequence>MFNIHPLFFFILGAILGSFFMVVGLRLPKQMPFVNARSCCDHCQYQLRWFDNIPIVSYIYLRGKCRKCKTRIHPLHVVAEIITGILFTVSYYHIGLQWEIIISLLLTSLLVIICISDFIYMVIPNKLLLFFLPIFIILRLLLPLDPWWSMFTGAAIGFGIIFLIILISRGGMGAGDMKLLGLAGIVLGVEKIILAFFLACIIGSVISIVLLSVHLIQRNKPFPFGPFIAIGILISYFYGDSLINWYLQYFI</sequence>
<dbReference type="RefSeq" id="WP_011065022.1">
    <property type="nucleotide sequence ID" value="NC_004193.1"/>
</dbReference>
<feature type="transmembrane region" description="Helical" evidence="7">
    <location>
        <begin position="148"/>
        <end position="167"/>
    </location>
</feature>
<dbReference type="HOGENOM" id="CLU_057101_0_1_9"/>
<feature type="domain" description="Prepilin peptidase A24 N-terminal" evidence="9">
    <location>
        <begin position="11"/>
        <end position="93"/>
    </location>
</feature>
<dbReference type="InterPro" id="IPR000045">
    <property type="entry name" value="Prepilin_IV_endopep_pep"/>
</dbReference>
<evidence type="ECO:0000259" key="8">
    <source>
        <dbReference type="Pfam" id="PF01478"/>
    </source>
</evidence>
<reference evidence="10 11" key="1">
    <citation type="journal article" date="2001" name="FEMS Microbiol. Lett.">
        <title>Oceanobacillus iheyensis gen. nov., sp. nov., a deep-sea extremely halotolerant and alkaliphilic species isolated from a depth of 1050 m on the Iheya Ridge.</title>
        <authorList>
            <person name="Lu J."/>
            <person name="Nogi Y."/>
            <person name="Takami H."/>
        </authorList>
    </citation>
    <scope>NUCLEOTIDE SEQUENCE [LARGE SCALE GENOMIC DNA]</scope>
    <source>
        <strain evidence="11">DSM 14371 / CIP 107618 / JCM 11309 / KCTC 3954 / HTE831</strain>
    </source>
</reference>
<evidence type="ECO:0000313" key="10">
    <source>
        <dbReference type="EMBL" id="BAC12573.1"/>
    </source>
</evidence>
<dbReference type="Pfam" id="PF01478">
    <property type="entry name" value="Peptidase_A24"/>
    <property type="match status" value="1"/>
</dbReference>
<gene>
    <name evidence="10" type="ordered locus">OB0617</name>
</gene>
<dbReference type="MEROPS" id="A24.019"/>
<evidence type="ECO:0000256" key="7">
    <source>
        <dbReference type="SAM" id="Phobius"/>
    </source>
</evidence>
<keyword evidence="6 7" id="KW-0472">Membrane</keyword>
<dbReference type="GO" id="GO:0005886">
    <property type="term" value="C:plasma membrane"/>
    <property type="evidence" value="ECO:0007669"/>
    <property type="project" value="UniProtKB-SubCell"/>
</dbReference>
<feature type="transmembrane region" description="Helical" evidence="7">
    <location>
        <begin position="224"/>
        <end position="247"/>
    </location>
</feature>
<evidence type="ECO:0000256" key="1">
    <source>
        <dbReference type="ARBA" id="ARBA00004651"/>
    </source>
</evidence>
<name>Q8CXM1_OCEIH</name>
<feature type="transmembrane region" description="Helical" evidence="7">
    <location>
        <begin position="179"/>
        <end position="212"/>
    </location>
</feature>
<dbReference type="PANTHER" id="PTHR30487:SF0">
    <property type="entry name" value="PREPILIN LEADER PEPTIDASE_N-METHYLTRANSFERASE-RELATED"/>
    <property type="match status" value="1"/>
</dbReference>
<dbReference type="eggNOG" id="COG1989">
    <property type="taxonomic scope" value="Bacteria"/>
</dbReference>
<dbReference type="Proteomes" id="UP000000822">
    <property type="component" value="Chromosome"/>
</dbReference>
<evidence type="ECO:0000256" key="2">
    <source>
        <dbReference type="ARBA" id="ARBA00005801"/>
    </source>
</evidence>
<feature type="transmembrane region" description="Helical" evidence="7">
    <location>
        <begin position="127"/>
        <end position="142"/>
    </location>
</feature>
<dbReference type="OrthoDB" id="9789291at2"/>
<dbReference type="GO" id="GO:0006465">
    <property type="term" value="P:signal peptide processing"/>
    <property type="evidence" value="ECO:0007669"/>
    <property type="project" value="TreeGrafter"/>
</dbReference>
<evidence type="ECO:0000256" key="5">
    <source>
        <dbReference type="ARBA" id="ARBA00022989"/>
    </source>
</evidence>
<feature type="transmembrane region" description="Helical" evidence="7">
    <location>
        <begin position="6"/>
        <end position="27"/>
    </location>
</feature>
<dbReference type="InterPro" id="IPR010627">
    <property type="entry name" value="Prepilin_pept_A24_N"/>
</dbReference>
<dbReference type="AlphaFoldDB" id="Q8CXM1"/>
<keyword evidence="10" id="KW-0378">Hydrolase</keyword>
<feature type="transmembrane region" description="Helical" evidence="7">
    <location>
        <begin position="100"/>
        <end position="120"/>
    </location>
</feature>
<dbReference type="EC" id="3.4.-.-" evidence="10"/>
<keyword evidence="4 7" id="KW-0812">Transmembrane</keyword>
<dbReference type="PANTHER" id="PTHR30487">
    <property type="entry name" value="TYPE 4 PREPILIN-LIKE PROTEINS LEADER PEPTIDE-PROCESSING ENZYME"/>
    <property type="match status" value="1"/>
</dbReference>
<dbReference type="Pfam" id="PF06750">
    <property type="entry name" value="A24_N_bact"/>
    <property type="match status" value="1"/>
</dbReference>
<dbReference type="EMBL" id="BA000028">
    <property type="protein sequence ID" value="BAC12573.1"/>
    <property type="molecule type" value="Genomic_DNA"/>
</dbReference>
<evidence type="ECO:0000256" key="6">
    <source>
        <dbReference type="ARBA" id="ARBA00023136"/>
    </source>
</evidence>
<feature type="domain" description="Prepilin type IV endopeptidase peptidase" evidence="8">
    <location>
        <begin position="104"/>
        <end position="208"/>
    </location>
</feature>
<keyword evidence="5 7" id="KW-1133">Transmembrane helix</keyword>
<evidence type="ECO:0000313" key="11">
    <source>
        <dbReference type="Proteomes" id="UP000000822"/>
    </source>
</evidence>
<evidence type="ECO:0000256" key="4">
    <source>
        <dbReference type="ARBA" id="ARBA00022692"/>
    </source>
</evidence>
<reference evidence="10 11" key="2">
    <citation type="journal article" date="2002" name="Nucleic Acids Res.">
        <title>Genome sequence of Oceanobacillus iheyensis isolated from the Iheya Ridge and its unexpected adaptive capabilities to extreme environments.</title>
        <authorList>
            <person name="Takami H."/>
            <person name="Takaki Y."/>
            <person name="Uchiyama I."/>
        </authorList>
    </citation>
    <scope>NUCLEOTIDE SEQUENCE [LARGE SCALE GENOMIC DNA]</scope>
    <source>
        <strain evidence="11">DSM 14371 / CIP 107618 / JCM 11309 / KCTC 3954 / HTE831</strain>
    </source>
</reference>
<keyword evidence="11" id="KW-1185">Reference proteome</keyword>
<dbReference type="GO" id="GO:0004190">
    <property type="term" value="F:aspartic-type endopeptidase activity"/>
    <property type="evidence" value="ECO:0007669"/>
    <property type="project" value="InterPro"/>
</dbReference>
<dbReference type="PhylomeDB" id="Q8CXM1"/>
<accession>Q8CXM1</accession>
<proteinExistence type="inferred from homology"/>
<organism evidence="10 11">
    <name type="scientific">Oceanobacillus iheyensis (strain DSM 14371 / CIP 107618 / JCM 11309 / KCTC 3954 / HTE831)</name>
    <dbReference type="NCBI Taxonomy" id="221109"/>
    <lineage>
        <taxon>Bacteria</taxon>
        <taxon>Bacillati</taxon>
        <taxon>Bacillota</taxon>
        <taxon>Bacilli</taxon>
        <taxon>Bacillales</taxon>
        <taxon>Bacillaceae</taxon>
        <taxon>Oceanobacillus</taxon>
    </lineage>
</organism>
<feature type="transmembrane region" description="Helical" evidence="7">
    <location>
        <begin position="72"/>
        <end position="94"/>
    </location>
</feature>
<comment type="similarity">
    <text evidence="2">Belongs to the peptidase A24 family.</text>
</comment>
<evidence type="ECO:0000259" key="9">
    <source>
        <dbReference type="Pfam" id="PF06750"/>
    </source>
</evidence>
<comment type="subcellular location">
    <subcellularLocation>
        <location evidence="1">Cell membrane</location>
        <topology evidence="1">Multi-pass membrane protein</topology>
    </subcellularLocation>
</comment>
<dbReference type="KEGG" id="oih:OB0617"/>
<protein>
    <submittedName>
        <fullName evidence="10">Leader peptide processing enzyme (Late competence protein)</fullName>
        <ecNumber evidence="10">3.4.-.-</ecNumber>
    </submittedName>
</protein>